<comment type="similarity">
    <text evidence="1">Belongs to the transposase 8 family.</text>
</comment>
<dbReference type="InterPro" id="IPR009057">
    <property type="entry name" value="Homeodomain-like_sf"/>
</dbReference>
<organism evidence="2">
    <name type="scientific">Salmonella enterica subsp. enterica serovar Agona</name>
    <dbReference type="NCBI Taxonomy" id="58095"/>
    <lineage>
        <taxon>Bacteria</taxon>
        <taxon>Pseudomonadati</taxon>
        <taxon>Pseudomonadota</taxon>
        <taxon>Gammaproteobacteria</taxon>
        <taxon>Enterobacterales</taxon>
        <taxon>Enterobacteriaceae</taxon>
        <taxon>Salmonella</taxon>
    </lineage>
</organism>
<dbReference type="EMBL" id="AAGQWK010000038">
    <property type="protein sequence ID" value="EBR0144685.1"/>
    <property type="molecule type" value="Genomic_DNA"/>
</dbReference>
<dbReference type="InterPro" id="IPR036388">
    <property type="entry name" value="WH-like_DNA-bd_sf"/>
</dbReference>
<dbReference type="AlphaFoldDB" id="A0A5U6P128"/>
<proteinExistence type="inferred from homology"/>
<accession>A0A5U6P128</accession>
<evidence type="ECO:0000313" key="2">
    <source>
        <dbReference type="EMBL" id="EBR0144685.1"/>
    </source>
</evidence>
<dbReference type="GO" id="GO:0004803">
    <property type="term" value="F:transposase activity"/>
    <property type="evidence" value="ECO:0007669"/>
    <property type="project" value="InterPro"/>
</dbReference>
<evidence type="ECO:0008006" key="3">
    <source>
        <dbReference type="Google" id="ProtNLM"/>
    </source>
</evidence>
<sequence>MVYFIRYCNLSVHLFLQVDTSVSTKERRPRQHYSPELKLKLVKMAFEATKEGNSVAAIAREYGVNNNLLFKWMRIWQREGLISRPRRQYRKTASPTLLPVQITPPTSALPPVTSMASSQDIICHARLLHGEITLHNPSTELMSLVLREMMFGGAR</sequence>
<dbReference type="InterPro" id="IPR002514">
    <property type="entry name" value="Transposase_8"/>
</dbReference>
<dbReference type="Gene3D" id="1.10.10.10">
    <property type="entry name" value="Winged helix-like DNA-binding domain superfamily/Winged helix DNA-binding domain"/>
    <property type="match status" value="1"/>
</dbReference>
<dbReference type="SUPFAM" id="SSF46689">
    <property type="entry name" value="Homeodomain-like"/>
    <property type="match status" value="1"/>
</dbReference>
<protein>
    <recommendedName>
        <fullName evidence="3">Transposase</fullName>
    </recommendedName>
</protein>
<gene>
    <name evidence="2" type="ORF">DNV88_24530</name>
</gene>
<dbReference type="GO" id="GO:0006313">
    <property type="term" value="P:DNA transposition"/>
    <property type="evidence" value="ECO:0007669"/>
    <property type="project" value="InterPro"/>
</dbReference>
<reference evidence="2" key="1">
    <citation type="submission" date="2018-06" db="EMBL/GenBank/DDBJ databases">
        <authorList>
            <person name="Ashton P.M."/>
            <person name="Dallman T."/>
            <person name="Nair S."/>
            <person name="De Pinna E."/>
            <person name="Peters T."/>
            <person name="Grant K."/>
        </authorList>
    </citation>
    <scope>NUCLEOTIDE SEQUENCE</scope>
    <source>
        <strain evidence="2">428140</strain>
    </source>
</reference>
<dbReference type="GO" id="GO:0003677">
    <property type="term" value="F:DNA binding"/>
    <property type="evidence" value="ECO:0007669"/>
    <property type="project" value="InterPro"/>
</dbReference>
<evidence type="ECO:0000256" key="1">
    <source>
        <dbReference type="ARBA" id="ARBA00009964"/>
    </source>
</evidence>
<dbReference type="Pfam" id="PF01527">
    <property type="entry name" value="HTH_Tnp_1"/>
    <property type="match status" value="1"/>
</dbReference>
<name>A0A5U6P128_SALET</name>
<comment type="caution">
    <text evidence="2">The sequence shown here is derived from an EMBL/GenBank/DDBJ whole genome shotgun (WGS) entry which is preliminary data.</text>
</comment>